<name>A0A175S113_9MICO</name>
<dbReference type="PANTHER" id="PTHR48107:SF16">
    <property type="entry name" value="NADPH-DEPENDENT ALDEHYDE REDUCTASE 1, CHLOROPLASTIC"/>
    <property type="match status" value="1"/>
</dbReference>
<dbReference type="GO" id="GO:0016614">
    <property type="term" value="F:oxidoreductase activity, acting on CH-OH group of donors"/>
    <property type="evidence" value="ECO:0007669"/>
    <property type="project" value="UniProtKB-ARBA"/>
</dbReference>
<dbReference type="OrthoDB" id="9809287at2"/>
<dbReference type="PATRIC" id="fig|33881.3.peg.1197"/>
<dbReference type="STRING" id="33881.NS184_04625"/>
<sequence>MTDQYTMQDPTAMYADKKPDEQYLPGAGTDEEMAQNVPADHGEDTYRGSGRLEGRKALVTGGDSGIGAAVAIAYAREGADVAISYLPEEEEDAQRIVGLIEAAGRSAVALPGDITSKEWCEELVAKAVEGLGGLDIVVNNAGKQQNVDSITDIEDEEFDETFKTNVYATFRITKAAVPHLAPGSTIINTTSIQAYAPSPHLVHYAATKATVNNLAKGLAAQLAPKGIRVNAVAPGPIWTPLQPAGGQKPEDLPSAGEQTYLGRWGQPAELAPAYVFLASGESSYVVGETLHVDGGMPTP</sequence>
<dbReference type="InterPro" id="IPR036291">
    <property type="entry name" value="NAD(P)-bd_dom_sf"/>
</dbReference>
<protein>
    <submittedName>
        <fullName evidence="4">Oxidoreductase</fullName>
    </submittedName>
</protein>
<comment type="similarity">
    <text evidence="1">Belongs to the short-chain dehydrogenases/reductases (SDR) family.</text>
</comment>
<dbReference type="Pfam" id="PF13561">
    <property type="entry name" value="adh_short_C2"/>
    <property type="match status" value="1"/>
</dbReference>
<evidence type="ECO:0000313" key="5">
    <source>
        <dbReference type="Proteomes" id="UP000078252"/>
    </source>
</evidence>
<dbReference type="FunFam" id="3.40.50.720:FF:000097">
    <property type="entry name" value="SDR family oxidoreductase"/>
    <property type="match status" value="1"/>
</dbReference>
<dbReference type="RefSeq" id="WP_058724966.1">
    <property type="nucleotide sequence ID" value="NZ_LDQC01000026.1"/>
</dbReference>
<dbReference type="InterPro" id="IPR002347">
    <property type="entry name" value="SDR_fam"/>
</dbReference>
<dbReference type="PRINTS" id="PR00081">
    <property type="entry name" value="GDHRDH"/>
</dbReference>
<dbReference type="Gene3D" id="3.40.50.720">
    <property type="entry name" value="NAD(P)-binding Rossmann-like Domain"/>
    <property type="match status" value="1"/>
</dbReference>
<keyword evidence="2" id="KW-0560">Oxidoreductase</keyword>
<gene>
    <name evidence="4" type="ORF">NS184_04625</name>
</gene>
<accession>A0A175S113</accession>
<dbReference type="Proteomes" id="UP000078252">
    <property type="component" value="Unassembled WGS sequence"/>
</dbReference>
<comment type="caution">
    <text evidence="4">The sequence shown here is derived from an EMBL/GenBank/DDBJ whole genome shotgun (WGS) entry which is preliminary data.</text>
</comment>
<evidence type="ECO:0000256" key="1">
    <source>
        <dbReference type="ARBA" id="ARBA00006484"/>
    </source>
</evidence>
<evidence type="ECO:0000256" key="3">
    <source>
        <dbReference type="SAM" id="MobiDB-lite"/>
    </source>
</evidence>
<feature type="compositionally biased region" description="Basic and acidic residues" evidence="3">
    <location>
        <begin position="40"/>
        <end position="49"/>
    </location>
</feature>
<dbReference type="PRINTS" id="PR00080">
    <property type="entry name" value="SDRFAMILY"/>
</dbReference>
<organism evidence="4 5">
    <name type="scientific">Curtobacterium luteum</name>
    <dbReference type="NCBI Taxonomy" id="33881"/>
    <lineage>
        <taxon>Bacteria</taxon>
        <taxon>Bacillati</taxon>
        <taxon>Actinomycetota</taxon>
        <taxon>Actinomycetes</taxon>
        <taxon>Micrococcales</taxon>
        <taxon>Microbacteriaceae</taxon>
        <taxon>Curtobacterium</taxon>
    </lineage>
</organism>
<reference evidence="4 5" key="1">
    <citation type="journal article" date="2016" name="Front. Microbiol.">
        <title>Genomic Resource of Rice Seed Associated Bacteria.</title>
        <authorList>
            <person name="Midha S."/>
            <person name="Bansal K."/>
            <person name="Sharma S."/>
            <person name="Kumar N."/>
            <person name="Patil P.P."/>
            <person name="Chaudhry V."/>
            <person name="Patil P.B."/>
        </authorList>
    </citation>
    <scope>NUCLEOTIDE SEQUENCE [LARGE SCALE GENOMIC DNA]</scope>
    <source>
        <strain evidence="4 5">NS184</strain>
    </source>
</reference>
<evidence type="ECO:0000256" key="2">
    <source>
        <dbReference type="ARBA" id="ARBA00023002"/>
    </source>
</evidence>
<dbReference type="AlphaFoldDB" id="A0A175S113"/>
<dbReference type="NCBIfam" id="NF005559">
    <property type="entry name" value="PRK07231.1"/>
    <property type="match status" value="1"/>
</dbReference>
<feature type="region of interest" description="Disordered" evidence="3">
    <location>
        <begin position="1"/>
        <end position="49"/>
    </location>
</feature>
<evidence type="ECO:0000313" key="4">
    <source>
        <dbReference type="EMBL" id="KTR08810.1"/>
    </source>
</evidence>
<proteinExistence type="inferred from homology"/>
<dbReference type="SUPFAM" id="SSF51735">
    <property type="entry name" value="NAD(P)-binding Rossmann-fold domains"/>
    <property type="match status" value="1"/>
</dbReference>
<dbReference type="PANTHER" id="PTHR48107">
    <property type="entry name" value="NADPH-DEPENDENT ALDEHYDE REDUCTASE-LIKE PROTEIN, CHLOROPLASTIC-RELATED"/>
    <property type="match status" value="1"/>
</dbReference>
<dbReference type="EMBL" id="LDQC01000026">
    <property type="protein sequence ID" value="KTR08810.1"/>
    <property type="molecule type" value="Genomic_DNA"/>
</dbReference>